<gene>
    <name evidence="2" type="ORF">NMK71_05450</name>
</gene>
<evidence type="ECO:0000256" key="1">
    <source>
        <dbReference type="SAM" id="Phobius"/>
    </source>
</evidence>
<dbReference type="RefSeq" id="WP_304420400.1">
    <property type="nucleotide sequence ID" value="NZ_JANCMU010000002.1"/>
</dbReference>
<accession>A0A9X4RWJ3</accession>
<feature type="transmembrane region" description="Helical" evidence="1">
    <location>
        <begin position="82"/>
        <end position="107"/>
    </location>
</feature>
<dbReference type="Proteomes" id="UP001152599">
    <property type="component" value="Unassembled WGS sequence"/>
</dbReference>
<keyword evidence="1" id="KW-0812">Transmembrane</keyword>
<sequence>MTLDKFKERFELLVFISVYLGYLIQIIIFAPPDGILIFLGIFALAMILFLNIMFSYPLVIVHHLIYFMMISDLVGYENYEKAITINTIFFLPFYVVLIYTLISLFMFDLDSRLEKILKNIKI</sequence>
<dbReference type="EMBL" id="JANCMU010000002">
    <property type="protein sequence ID" value="MDG4945852.1"/>
    <property type="molecule type" value="Genomic_DNA"/>
</dbReference>
<name>A0A9X4RWJ3_9FLAO</name>
<organism evidence="2 3">
    <name type="scientific">Profundicola chukchiensis</name>
    <dbReference type="NCBI Taxonomy" id="2961959"/>
    <lineage>
        <taxon>Bacteria</taxon>
        <taxon>Pseudomonadati</taxon>
        <taxon>Bacteroidota</taxon>
        <taxon>Flavobacteriia</taxon>
        <taxon>Flavobacteriales</taxon>
        <taxon>Weeksellaceae</taxon>
        <taxon>Profundicola</taxon>
    </lineage>
</organism>
<evidence type="ECO:0000313" key="2">
    <source>
        <dbReference type="EMBL" id="MDG4945852.1"/>
    </source>
</evidence>
<feature type="transmembrane region" description="Helical" evidence="1">
    <location>
        <begin position="12"/>
        <end position="30"/>
    </location>
</feature>
<proteinExistence type="predicted"/>
<protein>
    <submittedName>
        <fullName evidence="2">Uncharacterized protein</fullName>
    </submittedName>
</protein>
<feature type="transmembrane region" description="Helical" evidence="1">
    <location>
        <begin position="36"/>
        <end position="61"/>
    </location>
</feature>
<keyword evidence="1" id="KW-1133">Transmembrane helix</keyword>
<evidence type="ECO:0000313" key="3">
    <source>
        <dbReference type="Proteomes" id="UP001152599"/>
    </source>
</evidence>
<keyword evidence="3" id="KW-1185">Reference proteome</keyword>
<reference evidence="2" key="1">
    <citation type="submission" date="2022-07" db="EMBL/GenBank/DDBJ databases">
        <title>Description and genome-wide analysis of Profundicola chukchiensis gen. nov., sp. nov., marine bacteria isolated from bottom sediments of the Chukchi Sea.</title>
        <authorList>
            <person name="Romanenko L."/>
            <person name="Otstavnykh N."/>
            <person name="Kurilenko V."/>
            <person name="Eremeev V."/>
            <person name="Velansky P."/>
            <person name="Mikhailov V."/>
            <person name="Isaeva M."/>
        </authorList>
    </citation>
    <scope>NUCLEOTIDE SEQUENCE</scope>
    <source>
        <strain evidence="2">KMM 9713</strain>
    </source>
</reference>
<comment type="caution">
    <text evidence="2">The sequence shown here is derived from an EMBL/GenBank/DDBJ whole genome shotgun (WGS) entry which is preliminary data.</text>
</comment>
<dbReference type="AlphaFoldDB" id="A0A9X4RWJ3"/>
<keyword evidence="1" id="KW-0472">Membrane</keyword>